<dbReference type="EMBL" id="FSRN01000001">
    <property type="protein sequence ID" value="SIO18618.1"/>
    <property type="molecule type" value="Genomic_DNA"/>
</dbReference>
<proteinExistence type="predicted"/>
<reference evidence="2" key="1">
    <citation type="submission" date="2016-11" db="EMBL/GenBank/DDBJ databases">
        <authorList>
            <person name="Varghese N."/>
            <person name="Submissions S."/>
        </authorList>
    </citation>
    <scope>NUCLEOTIDE SEQUENCE [LARGE SCALE GENOMIC DNA]</scope>
    <source>
        <strain evidence="2">313</strain>
    </source>
</reference>
<name>A0A1N6HFJ7_9LACT</name>
<accession>A0A1N6HFJ7</accession>
<protein>
    <submittedName>
        <fullName evidence="1">Uncharacterized protein</fullName>
    </submittedName>
</protein>
<sequence length="89" mass="10465">MQLTKPEYFQPEYIYVIKGRNQTIRLDVENADVLINADGMIDCPIDTVLRKNEYTFNDLNSWSAEEIQFILIKNDDEQILRTVKLNVNL</sequence>
<dbReference type="STRING" id="28230.SAMN05878443_1828"/>
<evidence type="ECO:0000313" key="1">
    <source>
        <dbReference type="EMBL" id="SIO18618.1"/>
    </source>
</evidence>
<gene>
    <name evidence="1" type="ORF">SAMN05878443_1828</name>
</gene>
<dbReference type="Proteomes" id="UP000184758">
    <property type="component" value="Unassembled WGS sequence"/>
</dbReference>
<keyword evidence="2" id="KW-1185">Reference proteome</keyword>
<dbReference type="AlphaFoldDB" id="A0A1N6HFJ7"/>
<dbReference type="eggNOG" id="ENOG50338AP">
    <property type="taxonomic scope" value="Bacteria"/>
</dbReference>
<organism evidence="1 2">
    <name type="scientific">Carnobacterium alterfunditum</name>
    <dbReference type="NCBI Taxonomy" id="28230"/>
    <lineage>
        <taxon>Bacteria</taxon>
        <taxon>Bacillati</taxon>
        <taxon>Bacillota</taxon>
        <taxon>Bacilli</taxon>
        <taxon>Lactobacillales</taxon>
        <taxon>Carnobacteriaceae</taxon>
        <taxon>Carnobacterium</taxon>
    </lineage>
</organism>
<evidence type="ECO:0000313" key="2">
    <source>
        <dbReference type="Proteomes" id="UP000184758"/>
    </source>
</evidence>